<organism evidence="2 3">
    <name type="scientific">Mariniphaga anaerophila</name>
    <dbReference type="NCBI Taxonomy" id="1484053"/>
    <lineage>
        <taxon>Bacteria</taxon>
        <taxon>Pseudomonadati</taxon>
        <taxon>Bacteroidota</taxon>
        <taxon>Bacteroidia</taxon>
        <taxon>Marinilabiliales</taxon>
        <taxon>Prolixibacteraceae</taxon>
        <taxon>Mariniphaga</taxon>
    </lineage>
</organism>
<evidence type="ECO:0000313" key="2">
    <source>
        <dbReference type="EMBL" id="SHF22893.1"/>
    </source>
</evidence>
<keyword evidence="1" id="KW-0732">Signal</keyword>
<name>A0A1M4ZXU9_9BACT</name>
<dbReference type="AlphaFoldDB" id="A0A1M4ZXU9"/>
<dbReference type="Proteomes" id="UP000184164">
    <property type="component" value="Unassembled WGS sequence"/>
</dbReference>
<feature type="signal peptide" evidence="1">
    <location>
        <begin position="1"/>
        <end position="24"/>
    </location>
</feature>
<dbReference type="InterPro" id="IPR015943">
    <property type="entry name" value="WD40/YVTN_repeat-like_dom_sf"/>
</dbReference>
<dbReference type="STRING" id="1484053.SAMN05444274_104109"/>
<dbReference type="RefSeq" id="WP_073001089.1">
    <property type="nucleotide sequence ID" value="NZ_FQUM01000004.1"/>
</dbReference>
<gene>
    <name evidence="2" type="ORF">SAMN05444274_104109</name>
</gene>
<accession>A0A1M4ZXU9</accession>
<reference evidence="2 3" key="1">
    <citation type="submission" date="2016-11" db="EMBL/GenBank/DDBJ databases">
        <authorList>
            <person name="Jaros S."/>
            <person name="Januszkiewicz K."/>
            <person name="Wedrychowicz H."/>
        </authorList>
    </citation>
    <scope>NUCLEOTIDE SEQUENCE [LARGE SCALE GENOMIC DNA]</scope>
    <source>
        <strain evidence="2 3">DSM 26910</strain>
    </source>
</reference>
<evidence type="ECO:0000256" key="1">
    <source>
        <dbReference type="SAM" id="SignalP"/>
    </source>
</evidence>
<evidence type="ECO:0008006" key="4">
    <source>
        <dbReference type="Google" id="ProtNLM"/>
    </source>
</evidence>
<dbReference type="OrthoDB" id="610763at2"/>
<dbReference type="EMBL" id="FQUM01000004">
    <property type="protein sequence ID" value="SHF22893.1"/>
    <property type="molecule type" value="Genomic_DNA"/>
</dbReference>
<evidence type="ECO:0000313" key="3">
    <source>
        <dbReference type="Proteomes" id="UP000184164"/>
    </source>
</evidence>
<dbReference type="Gene3D" id="2.130.10.10">
    <property type="entry name" value="YVTN repeat-like/Quinoprotein amine dehydrogenase"/>
    <property type="match status" value="1"/>
</dbReference>
<feature type="chain" id="PRO_5009908670" description="Two component regulator propeller" evidence="1">
    <location>
        <begin position="25"/>
        <end position="738"/>
    </location>
</feature>
<dbReference type="SUPFAM" id="SSF63829">
    <property type="entry name" value="Calcium-dependent phosphotriesterase"/>
    <property type="match status" value="1"/>
</dbReference>
<sequence length="738" mass="83782">MKKYFFITTAFLLFSLVFNMNAMAGDKGKPVYNDAPFLQDYSIKYYFTQPGVSLEKVAADRNGKIQVLSSKGLLHPHSGAFLYPGTLEKDGTYRPLADKNIVDLASYKQQLVYLDEEAVLSNAWAGIPFLKHGLSNAKLFAGGEDFTFLVAAGRDLKLLKGDEQIWKGKAAGPVLELKYAASTGKFWVLTANSLQTFSSKEMKLQTVFEGSDFTSFDVVAFGTKSIIGTSAGYIELSNLAGTQIGEMRSNLPVPDISIVKEVNGNVWFGSPEGVFMQRVDGKFNYYYGQRWLPGNQVIDIACGPDNSVLVLTQKGLGQICFKEVTLLNKAMYFEEQVRLRHIRNGFNATLNGMKSGDLSTGFLADSDNDGLWTSMYLGSQVFRYAVTKSEEALQNCIESLDAMERLYTINPVPGFPSRSFERSGYIEILSDPDRWQHSDDPEWDWKATTSSDEAIGHVFVFGAIAELIDVEPVRTKAVRLLDELMQHIVDNDFYMIDYDGKPTTWGRWNPEYVNGFPVSVGDRKLNSSNIVAMLQTAYHFTRKEVYKEKAYELMYKHGYLENLMRPMEIVGTAPEGADDWAKMLSSAWNHSDDEMYFLGYWGLYRYALNDSLKAMFKESIIDHWEYERPEKDGLWNLFTGMVTDDFDLDEAVWYLQEYPMDLINWTVKNSHRKDVQLIPENFRKQSVEEVLPPDELPIRRHNANRFGLDGGSDGRSENSAGDIWLLPYWLGRYLEVIE</sequence>
<keyword evidence="3" id="KW-1185">Reference proteome</keyword>
<proteinExistence type="predicted"/>
<protein>
    <recommendedName>
        <fullName evidence="4">Two component regulator propeller</fullName>
    </recommendedName>
</protein>